<organism evidence="1 2">
    <name type="scientific">Pseudoalteromonas ulvae</name>
    <dbReference type="NCBI Taxonomy" id="107327"/>
    <lineage>
        <taxon>Bacteria</taxon>
        <taxon>Pseudomonadati</taxon>
        <taxon>Pseudomonadota</taxon>
        <taxon>Gammaproteobacteria</taxon>
        <taxon>Alteromonadales</taxon>
        <taxon>Pseudoalteromonadaceae</taxon>
        <taxon>Pseudoalteromonas</taxon>
    </lineage>
</organism>
<gene>
    <name evidence="1" type="ORF">B1199_05170</name>
</gene>
<evidence type="ECO:0000313" key="2">
    <source>
        <dbReference type="Proteomes" id="UP000194841"/>
    </source>
</evidence>
<accession>A0A244CVG8</accession>
<name>A0A244CVG8_PSEDV</name>
<dbReference type="AlphaFoldDB" id="A0A244CVG8"/>
<proteinExistence type="predicted"/>
<reference evidence="1 2" key="1">
    <citation type="submission" date="2017-02" db="EMBL/GenBank/DDBJ databases">
        <title>Pseudoalteromonas ulvae TC14 Genome.</title>
        <authorList>
            <person name="Molmeret M."/>
        </authorList>
    </citation>
    <scope>NUCLEOTIDE SEQUENCE [LARGE SCALE GENOMIC DNA]</scope>
    <source>
        <strain evidence="1">TC14</strain>
    </source>
</reference>
<evidence type="ECO:0000313" key="1">
    <source>
        <dbReference type="EMBL" id="OUL59627.1"/>
    </source>
</evidence>
<keyword evidence="2" id="KW-1185">Reference proteome</keyword>
<dbReference type="EMBL" id="MWPV01000001">
    <property type="protein sequence ID" value="OUL59627.1"/>
    <property type="molecule type" value="Genomic_DNA"/>
</dbReference>
<sequence>MKFLLPLFLFVSTQAISETYDGAWYFIKGEYTLKSGEIIKADNQTVVAIKTVKGDKFALTNMREGVFNGYLAGEFQTNDETYSEIITAGTSDEHHGKTFTFKGWLETTQVDGVQSVFWHHQGMVNGVLETEVWRKIKP</sequence>
<dbReference type="OrthoDB" id="8588312at2"/>
<dbReference type="Proteomes" id="UP000194841">
    <property type="component" value="Unassembled WGS sequence"/>
</dbReference>
<protein>
    <recommendedName>
        <fullName evidence="3">DUF4488 domain-containing protein</fullName>
    </recommendedName>
</protein>
<evidence type="ECO:0008006" key="3">
    <source>
        <dbReference type="Google" id="ProtNLM"/>
    </source>
</evidence>
<dbReference type="RefSeq" id="WP_086743019.1">
    <property type="nucleotide sequence ID" value="NZ_MWPV01000001.1"/>
</dbReference>
<comment type="caution">
    <text evidence="1">The sequence shown here is derived from an EMBL/GenBank/DDBJ whole genome shotgun (WGS) entry which is preliminary data.</text>
</comment>